<feature type="domain" description="RRM" evidence="3">
    <location>
        <begin position="359"/>
        <end position="437"/>
    </location>
</feature>
<feature type="compositionally biased region" description="Basic and acidic residues" evidence="2">
    <location>
        <begin position="650"/>
        <end position="659"/>
    </location>
</feature>
<keyword evidence="4" id="KW-0808">Transferase</keyword>
<reference evidence="4" key="1">
    <citation type="journal article" date="2019" name="Sci. Rep.">
        <title>Draft genome of Tanacetum cinerariifolium, the natural source of mosquito coil.</title>
        <authorList>
            <person name="Yamashiro T."/>
            <person name="Shiraishi A."/>
            <person name="Satake H."/>
            <person name="Nakayama K."/>
        </authorList>
    </citation>
    <scope>NUCLEOTIDE SEQUENCE</scope>
</reference>
<keyword evidence="4" id="KW-0548">Nucleotidyltransferase</keyword>
<evidence type="ECO:0000313" key="4">
    <source>
        <dbReference type="EMBL" id="GEU77251.1"/>
    </source>
</evidence>
<sequence>MLPQTIMPLNLRADEAVNQEEGDRVERAIITDASLEAAQDSDNIIKTQTMAMPNVDIPQGIDTGGSPRRQETMGGTSAQTRSKKVLEQPNEPPLPEGGYTPGSDESRITLSELIESCATLSKRVTQLENELSTTKAIYNKAFITLTNRGRIIKETDKDENINLVSEQGEVQETIEHSIDDDDETLAETLLNIKRSSAKDKGKGIMQEQSYQRKEARQEQERYNFEKSLELQRQLDQRKENVSKEETEEEAKAQGDSDQDVEELKLYMRIIPEEDIAIEAIPLAIKPPMIIEEDLKTLWNVVKDKYGHTRLEEGFNNLHIFLLVDKLYPFTPATIKMMLEKKLQADQYSSKEEGAARISTSIYVTNFPKSFSAKDLFNTCKTYGYVVDSYIPFKKSKAGKRFGFVRFINVFNEESKKDSIYQVKIVNGSKSNSNIASKKNVDMKAVDKTYAQVFTGNYQSRSSDNEPTMVLDEDCVLNKPLDNSLLGRVKEIASLSNLKKALSNEGFDHFKLHYMGEFWVLIEFDLAHSKKLFQDNTGVRSWFSHLKDATLDFYVDGRIIWVEIEGVPFRLWSSNTFKRIAFRWGDLLDMDGPEDTGFHSKRLCLSSKLGFNIFENFKINFRSKAYWIRTKEVPGWVPNFSDDLENEDSDTDSKDGKFQPRDFGNSGSCDIDGNTSEIPETIFEAYKPINYSQADVPTGIKVDHSEDPFNIYPLFNKKNVSNGIEEAFAQTPNFPPGFTPPVNEKNDQAEPSFKKEDPIKDTSESVCSGHFEKSTAPRSQGSILNLMEELIKAKKDWVKELCIKHKVNFLALQETKMESIDLFTIRSCWGNLGFEHVHSDSVGNSGGILCVWDLYSLRKISSTVSDYFVMIRGVWMKSVDDFSSFVKRTWIESPGNNSNAMCNLLLKLKSLKVKIREWNKQRLNITKSDVSKLKKDLKSLDKEIDNGGCSSKKISKRAEVINSIQEIEKLHSMELAQKAKINWCVKGNENSHFFHGMINKRQSQMSIRGIMIDGVWTEDPSKVKSEFFEHFSSRFAKPVSHRDLFNIQFLNTLTLDQQSDLERGVTKEELKKRFWTTIKDGVLEAVKYFFNSGDIPTGYNSLFIVLIPKIPDANLVKDFRPISLIGSIYKVIAKLLANRLVRVLGDIINEVQSAFIADRQILDGPFILNEMLQWCKLKKKQSLIFKVDFEKAFDSIRWDFLDDVLKNFGFGGKWCNWIQSCLNSSRGSILINGNPTKEFNFQKGLKQGDPLSLFCSFSLWKVFTSHFNAWWTRAQKWVVLCLDIKCGRMSSIRKATWIKWDYVLTPKEKGGLGVSSLYALNNALMLKWVWKFHYHSSSLWTRVMKAIHGEDGKISRILKVRKNSCWLNIVNKITALNLKGIKFFDFMRLKVGNRNNISFWYDKWIGDTSLHNLFPRIFALENNKQVVISAKLDELSLADSFRHLPRGGDFIVASIRFKIDNTMLSSISSATKWIKSVPIKVNNEAATPSFVPALNVSDKQQIWANIALSFVEIRTSLTRFPAQSVRSSNAYALDSPYFLVLNTGTSQSKQHVDTSLIDIESRKSPTKSLFDVGSSRISIFMVNT</sequence>
<accession>A0A6L2MTD8</accession>
<feature type="compositionally biased region" description="Polar residues" evidence="2">
    <location>
        <begin position="664"/>
        <end position="673"/>
    </location>
</feature>
<feature type="region of interest" description="Disordered" evidence="2">
    <location>
        <begin position="743"/>
        <end position="773"/>
    </location>
</feature>
<name>A0A6L2MTD8_TANCI</name>
<evidence type="ECO:0000259" key="3">
    <source>
        <dbReference type="PROSITE" id="PS50102"/>
    </source>
</evidence>
<feature type="region of interest" description="Disordered" evidence="2">
    <location>
        <begin position="197"/>
        <end position="218"/>
    </location>
</feature>
<comment type="caution">
    <text evidence="4">The sequence shown here is derived from an EMBL/GenBank/DDBJ whole genome shotgun (WGS) entry which is preliminary data.</text>
</comment>
<feature type="region of interest" description="Disordered" evidence="2">
    <location>
        <begin position="54"/>
        <end position="105"/>
    </location>
</feature>
<feature type="region of interest" description="Disordered" evidence="2">
    <location>
        <begin position="638"/>
        <end position="673"/>
    </location>
</feature>
<feature type="compositionally biased region" description="Basic and acidic residues" evidence="2">
    <location>
        <begin position="743"/>
        <end position="762"/>
    </location>
</feature>
<dbReference type="GO" id="GO:0003964">
    <property type="term" value="F:RNA-directed DNA polymerase activity"/>
    <property type="evidence" value="ECO:0007669"/>
    <property type="project" value="UniProtKB-KW"/>
</dbReference>
<dbReference type="EMBL" id="BKCJ010007436">
    <property type="protein sequence ID" value="GEU77251.1"/>
    <property type="molecule type" value="Genomic_DNA"/>
</dbReference>
<dbReference type="Pfam" id="PF00078">
    <property type="entry name" value="RVT_1"/>
    <property type="match status" value="1"/>
</dbReference>
<dbReference type="PANTHER" id="PTHR31635">
    <property type="entry name" value="REVERSE TRANSCRIPTASE DOMAIN-CONTAINING PROTEIN-RELATED"/>
    <property type="match status" value="1"/>
</dbReference>
<feature type="region of interest" description="Disordered" evidence="2">
    <location>
        <begin position="234"/>
        <end position="257"/>
    </location>
</feature>
<organism evidence="4">
    <name type="scientific">Tanacetum cinerariifolium</name>
    <name type="common">Dalmatian daisy</name>
    <name type="synonym">Chrysanthemum cinerariifolium</name>
    <dbReference type="NCBI Taxonomy" id="118510"/>
    <lineage>
        <taxon>Eukaryota</taxon>
        <taxon>Viridiplantae</taxon>
        <taxon>Streptophyta</taxon>
        <taxon>Embryophyta</taxon>
        <taxon>Tracheophyta</taxon>
        <taxon>Spermatophyta</taxon>
        <taxon>Magnoliopsida</taxon>
        <taxon>eudicotyledons</taxon>
        <taxon>Gunneridae</taxon>
        <taxon>Pentapetalae</taxon>
        <taxon>asterids</taxon>
        <taxon>campanulids</taxon>
        <taxon>Asterales</taxon>
        <taxon>Asteraceae</taxon>
        <taxon>Asteroideae</taxon>
        <taxon>Anthemideae</taxon>
        <taxon>Anthemidinae</taxon>
        <taxon>Tanacetum</taxon>
    </lineage>
</organism>
<evidence type="ECO:0000256" key="2">
    <source>
        <dbReference type="SAM" id="MobiDB-lite"/>
    </source>
</evidence>
<keyword evidence="1" id="KW-0694">RNA-binding</keyword>
<dbReference type="PANTHER" id="PTHR31635:SF196">
    <property type="entry name" value="REVERSE TRANSCRIPTASE DOMAIN-CONTAINING PROTEIN-RELATED"/>
    <property type="match status" value="1"/>
</dbReference>
<dbReference type="InterPro" id="IPR000477">
    <property type="entry name" value="RT_dom"/>
</dbReference>
<dbReference type="InterPro" id="IPR012677">
    <property type="entry name" value="Nucleotide-bd_a/b_plait_sf"/>
</dbReference>
<protein>
    <submittedName>
        <fullName evidence="4">RNA-directed DNA polymerase, eukaryota</fullName>
    </submittedName>
</protein>
<proteinExistence type="predicted"/>
<dbReference type="CDD" id="cd00590">
    <property type="entry name" value="RRM_SF"/>
    <property type="match status" value="1"/>
</dbReference>
<dbReference type="InterPro" id="IPR000504">
    <property type="entry name" value="RRM_dom"/>
</dbReference>
<dbReference type="PROSITE" id="PS50102">
    <property type="entry name" value="RRM"/>
    <property type="match status" value="1"/>
</dbReference>
<dbReference type="Gene3D" id="3.30.70.330">
    <property type="match status" value="1"/>
</dbReference>
<dbReference type="Pfam" id="PF00076">
    <property type="entry name" value="RRM_1"/>
    <property type="match status" value="1"/>
</dbReference>
<dbReference type="CDD" id="cd01650">
    <property type="entry name" value="RT_nLTR_like"/>
    <property type="match status" value="1"/>
</dbReference>
<dbReference type="GO" id="GO:0003723">
    <property type="term" value="F:RNA binding"/>
    <property type="evidence" value="ECO:0007669"/>
    <property type="project" value="UniProtKB-UniRule"/>
</dbReference>
<feature type="compositionally biased region" description="Basic and acidic residues" evidence="2">
    <location>
        <begin position="234"/>
        <end position="254"/>
    </location>
</feature>
<keyword evidence="4" id="KW-0695">RNA-directed DNA polymerase</keyword>
<gene>
    <name evidence="4" type="ORF">Tci_049229</name>
</gene>
<dbReference type="InterPro" id="IPR035979">
    <property type="entry name" value="RBD_domain_sf"/>
</dbReference>
<evidence type="ECO:0000256" key="1">
    <source>
        <dbReference type="PROSITE-ProRule" id="PRU00176"/>
    </source>
</evidence>
<dbReference type="SUPFAM" id="SSF54928">
    <property type="entry name" value="RNA-binding domain, RBD"/>
    <property type="match status" value="1"/>
</dbReference>